<keyword evidence="1" id="KW-0812">Transmembrane</keyword>
<sequence length="183" mass="21247">MLSKLTARKKIAFLLFGILLASDVLLVLLGLLDYSPGPRFHPSGGYIVLYHVILLSVSLVMLQKQLLLILTVSLILLLFGVKYFCSSFMGWQYEYLQSPRNQELLVVKYRIATLGESQYFAEFYRSRYFGLFMHKLENQDYWVMIRGEDRDPDKVLGLSSPTWKHEREVILDTASGEHTIRLY</sequence>
<organism evidence="2 3">
    <name type="scientific">Paenibacillus borealis</name>
    <dbReference type="NCBI Taxonomy" id="160799"/>
    <lineage>
        <taxon>Bacteria</taxon>
        <taxon>Bacillati</taxon>
        <taxon>Bacillota</taxon>
        <taxon>Bacilli</taxon>
        <taxon>Bacillales</taxon>
        <taxon>Paenibacillaceae</taxon>
        <taxon>Paenibacillus</taxon>
    </lineage>
</organism>
<comment type="caution">
    <text evidence="2">The sequence shown here is derived from an EMBL/GenBank/DDBJ whole genome shotgun (WGS) entry which is preliminary data.</text>
</comment>
<dbReference type="EMBL" id="MPTB01000060">
    <property type="protein sequence ID" value="OMD38536.1"/>
    <property type="molecule type" value="Genomic_DNA"/>
</dbReference>
<evidence type="ECO:0000256" key="1">
    <source>
        <dbReference type="SAM" id="Phobius"/>
    </source>
</evidence>
<keyword evidence="3" id="KW-1185">Reference proteome</keyword>
<dbReference type="RefSeq" id="WP_076114112.1">
    <property type="nucleotide sequence ID" value="NZ_MPTB01000060.1"/>
</dbReference>
<keyword evidence="1" id="KW-1133">Transmembrane helix</keyword>
<dbReference type="Proteomes" id="UP000187412">
    <property type="component" value="Unassembled WGS sequence"/>
</dbReference>
<proteinExistence type="predicted"/>
<keyword evidence="1" id="KW-0472">Membrane</keyword>
<accession>A0ABX3GVQ5</accession>
<gene>
    <name evidence="2" type="ORF">BSK56_30290</name>
</gene>
<feature type="transmembrane region" description="Helical" evidence="1">
    <location>
        <begin position="44"/>
        <end position="62"/>
    </location>
</feature>
<feature type="transmembrane region" description="Helical" evidence="1">
    <location>
        <begin position="67"/>
        <end position="91"/>
    </location>
</feature>
<evidence type="ECO:0000313" key="3">
    <source>
        <dbReference type="Proteomes" id="UP000187412"/>
    </source>
</evidence>
<protein>
    <submittedName>
        <fullName evidence="2">Uncharacterized protein</fullName>
    </submittedName>
</protein>
<name>A0ABX3GVQ5_PAEBO</name>
<feature type="transmembrane region" description="Helical" evidence="1">
    <location>
        <begin position="12"/>
        <end position="32"/>
    </location>
</feature>
<evidence type="ECO:0000313" key="2">
    <source>
        <dbReference type="EMBL" id="OMD38536.1"/>
    </source>
</evidence>
<reference evidence="2 3" key="1">
    <citation type="submission" date="2016-10" db="EMBL/GenBank/DDBJ databases">
        <title>Paenibacillus species isolates.</title>
        <authorList>
            <person name="Beno S.M."/>
        </authorList>
    </citation>
    <scope>NUCLEOTIDE SEQUENCE [LARGE SCALE GENOMIC DNA]</scope>
    <source>
        <strain evidence="2 3">FSL H7-0744</strain>
    </source>
</reference>